<feature type="domain" description="C2H2-type" evidence="1">
    <location>
        <begin position="364"/>
        <end position="384"/>
    </location>
</feature>
<feature type="domain" description="C2H2-type" evidence="1">
    <location>
        <begin position="338"/>
        <end position="361"/>
    </location>
</feature>
<dbReference type="OrthoDB" id="5576026at2759"/>
<dbReference type="SMART" id="SM00355">
    <property type="entry name" value="ZnF_C2H2"/>
    <property type="match status" value="5"/>
</dbReference>
<dbReference type="Proteomes" id="UP000002358">
    <property type="component" value="Chromosome 1"/>
</dbReference>
<organism evidence="2 3">
    <name type="scientific">Nasonia vitripennis</name>
    <name type="common">Parasitic wasp</name>
    <dbReference type="NCBI Taxonomy" id="7425"/>
    <lineage>
        <taxon>Eukaryota</taxon>
        <taxon>Metazoa</taxon>
        <taxon>Ecdysozoa</taxon>
        <taxon>Arthropoda</taxon>
        <taxon>Hexapoda</taxon>
        <taxon>Insecta</taxon>
        <taxon>Pterygota</taxon>
        <taxon>Neoptera</taxon>
        <taxon>Endopterygota</taxon>
        <taxon>Hymenoptera</taxon>
        <taxon>Apocrita</taxon>
        <taxon>Proctotrupomorpha</taxon>
        <taxon>Chalcidoidea</taxon>
        <taxon>Pteromalidae</taxon>
        <taxon>Pteromalinae</taxon>
        <taxon>Nasonia</taxon>
    </lineage>
</organism>
<sequence length="404" mass="47139">MASLESNELIEGDFMYLPYFSYIKEEIDISFDESATADVDNYSDTEIPELTKQQFQNVRDQIKVDRSDEISIESDNYADCNDSTTNSTNYSEKFIPNEESCFTFEEVFENHSINQNTVKKSLKSKRFSTQNLIDMYCCDCKKVRKRVRGDKRTVCKKCKVSLKYQCTKCKKRYTTYKTAFLHIKTKCNQAPLFQCSACNYEARNEVKLNDHVQNRHTLQECSGCGKRYESNQMVKHQLHDCRSWNNPLNNDTCSKTKQFNADKIESNINQKPKVIKPGLFLERYCKTCDETLEKVRGVNNCKDCKSLLLYQCIICCNRYSSIMSAYQHIRSCIQLAEFHCSECGFQTVYKTSLVNHIESKHVLQECEVCDVICKNRRSLLKHKKYECKNNQRVKGKSKRNKTSA</sequence>
<accession>A0A7M7QE49</accession>
<dbReference type="InterPro" id="IPR013087">
    <property type="entry name" value="Znf_C2H2_type"/>
</dbReference>
<evidence type="ECO:0000313" key="2">
    <source>
        <dbReference type="EnsemblMetazoa" id="XP_031785219"/>
    </source>
</evidence>
<name>A0A7M7QE49_NASVI</name>
<evidence type="ECO:0000259" key="1">
    <source>
        <dbReference type="SMART" id="SM00355"/>
    </source>
</evidence>
<reference evidence="2" key="1">
    <citation type="submission" date="2021-01" db="UniProtKB">
        <authorList>
            <consortium name="EnsemblMetazoa"/>
        </authorList>
    </citation>
    <scope>IDENTIFICATION</scope>
</reference>
<evidence type="ECO:0000313" key="3">
    <source>
        <dbReference type="Proteomes" id="UP000002358"/>
    </source>
</evidence>
<keyword evidence="3" id="KW-1185">Reference proteome</keyword>
<protein>
    <recommendedName>
        <fullName evidence="1">C2H2-type domain-containing protein</fullName>
    </recommendedName>
</protein>
<dbReference type="InParanoid" id="A0A7M7QE49"/>
<dbReference type="EnsemblMetazoa" id="XM_031929359">
    <property type="protein sequence ID" value="XP_031785219"/>
    <property type="gene ID" value="LOC103315952"/>
</dbReference>
<proteinExistence type="predicted"/>
<dbReference type="AlphaFoldDB" id="A0A7M7QE49"/>
<dbReference type="GeneID" id="103315952"/>
<feature type="domain" description="C2H2-type" evidence="1">
    <location>
        <begin position="164"/>
        <end position="184"/>
    </location>
</feature>
<dbReference type="RefSeq" id="XP_031785219.1">
    <property type="nucleotide sequence ID" value="XM_031929359.2"/>
</dbReference>
<dbReference type="KEGG" id="nvi:103315952"/>
<dbReference type="Gene3D" id="3.30.160.60">
    <property type="entry name" value="Classic Zinc Finger"/>
    <property type="match status" value="1"/>
</dbReference>
<feature type="domain" description="C2H2-type" evidence="1">
    <location>
        <begin position="193"/>
        <end position="216"/>
    </location>
</feature>
<feature type="domain" description="C2H2-type" evidence="1">
    <location>
        <begin position="219"/>
        <end position="239"/>
    </location>
</feature>